<comment type="caution">
    <text evidence="7">The sequence shown here is derived from an EMBL/GenBank/DDBJ whole genome shotgun (WGS) entry which is preliminary data.</text>
</comment>
<dbReference type="PANTHER" id="PTHR10272:SF11">
    <property type="entry name" value="PHOSPHOLIPASE-RELATED"/>
    <property type="match status" value="1"/>
</dbReference>
<dbReference type="PIRSF" id="PIRSF018169">
    <property type="entry name" value="PAF_acetylhydrolase"/>
    <property type="match status" value="1"/>
</dbReference>
<evidence type="ECO:0000256" key="1">
    <source>
        <dbReference type="ARBA" id="ARBA00022801"/>
    </source>
</evidence>
<comment type="catalytic activity">
    <reaction evidence="4">
        <text>a 1-O-alkyl-2-acetyl-sn-glycero-3-phosphocholine + H2O = a 1-O-alkyl-sn-glycero-3-phosphocholine + acetate + H(+)</text>
        <dbReference type="Rhea" id="RHEA:17777"/>
        <dbReference type="ChEBI" id="CHEBI:15377"/>
        <dbReference type="ChEBI" id="CHEBI:15378"/>
        <dbReference type="ChEBI" id="CHEBI:30089"/>
        <dbReference type="ChEBI" id="CHEBI:30909"/>
        <dbReference type="ChEBI" id="CHEBI:36707"/>
        <dbReference type="EC" id="3.1.1.47"/>
    </reaction>
</comment>
<organism evidence="7 8">
    <name type="scientific">Trichoderma gamsii</name>
    <dbReference type="NCBI Taxonomy" id="398673"/>
    <lineage>
        <taxon>Eukaryota</taxon>
        <taxon>Fungi</taxon>
        <taxon>Dikarya</taxon>
        <taxon>Ascomycota</taxon>
        <taxon>Pezizomycotina</taxon>
        <taxon>Sordariomycetes</taxon>
        <taxon>Hypocreomycetidae</taxon>
        <taxon>Hypocreales</taxon>
        <taxon>Hypocreaceae</taxon>
        <taxon>Trichoderma</taxon>
    </lineage>
</organism>
<evidence type="ECO:0000313" key="7">
    <source>
        <dbReference type="EMBL" id="PNP45176.1"/>
    </source>
</evidence>
<dbReference type="GO" id="GO:0003847">
    <property type="term" value="F:1-alkyl-2-acetylglycerophosphocholine esterase activity"/>
    <property type="evidence" value="ECO:0007669"/>
    <property type="project" value="UniProtKB-UniRule"/>
</dbReference>
<evidence type="ECO:0000256" key="6">
    <source>
        <dbReference type="SAM" id="MobiDB-lite"/>
    </source>
</evidence>
<keyword evidence="1 4" id="KW-0378">Hydrolase</keyword>
<feature type="active site" description="Charge relay system" evidence="5">
    <location>
        <position position="434"/>
    </location>
</feature>
<feature type="active site" description="Nucleophile" evidence="5">
    <location>
        <position position="407"/>
    </location>
</feature>
<feature type="active site" description="Charge relay system" evidence="5">
    <location>
        <position position="500"/>
    </location>
</feature>
<reference evidence="7 8" key="1">
    <citation type="submission" date="2017-02" db="EMBL/GenBank/DDBJ databases">
        <title>Genomes of Trichoderma spp. with biocontrol activity.</title>
        <authorList>
            <person name="Gardiner D."/>
            <person name="Kazan K."/>
            <person name="Vos C."/>
            <person name="Harvey P."/>
        </authorList>
    </citation>
    <scope>NUCLEOTIDE SEQUENCE [LARGE SCALE GENOMIC DNA]</scope>
    <source>
        <strain evidence="7 8">A5MH</strain>
    </source>
</reference>
<proteinExistence type="inferred from homology"/>
<dbReference type="SUPFAM" id="SSF53474">
    <property type="entry name" value="alpha/beta-Hydrolases"/>
    <property type="match status" value="1"/>
</dbReference>
<sequence>MSSSKSKPTARISARALPSPDDSSDSELELELDPVQEQSDAVSPDSPLLAPTVTQPRWLQLQHPKWLRAHRNGRFTRWWRRILASLAAFLRPRRSCPSCPSWPVAALVVVAAYALLCFVRGVPLLASPLPPYSGPYGVGAVDVEVALDKPRRVSETVFKSTGEPAFEHRTTLFTVYYPVDKSVKERRRRHDWFARPIGLTAAGYAKYAHVNNFLMRPIFTFGLWLVAGGITIPAKVDAPLLGTTAAEAEVEWSDGELPKLELRKRDEEEVEQLPVMVFSHGDASSRRDYTHYIGELASRGYVVAAIEHRDGSCPGTLMRIKGEQDKQLLHFKEAELLSDPPMDTEKYKREQLAFRDAEILETINILRAINNGHGDDIFTRNSRSEGSHLHSWANRLDFGNLTIGGHSFGATGALQALKHAPSDVNPAIGGIILDPGKQSGPLNALIDVPLLIVHSNSWSKQRSVFYNRPHFDTVKDLALSVLKRIPSHSSWFLTSIGTSHPSVSDAPLIEPLLLSWTTGASLNVKEALGEYVRVTDDFWHFLRTTRSANSSLTDGVVRRGEMKGILAEKVTHEEYDDWVSKERQAEFPKSLSRLWQVHVSPVSDKDE</sequence>
<dbReference type="EC" id="3.1.1.47" evidence="4"/>
<evidence type="ECO:0000256" key="5">
    <source>
        <dbReference type="PIRSR" id="PIRSR018169-1"/>
    </source>
</evidence>
<keyword evidence="3 4" id="KW-0443">Lipid metabolism</keyword>
<dbReference type="EMBL" id="MTYH01000026">
    <property type="protein sequence ID" value="PNP45176.1"/>
    <property type="molecule type" value="Genomic_DNA"/>
</dbReference>
<evidence type="ECO:0000256" key="2">
    <source>
        <dbReference type="ARBA" id="ARBA00022963"/>
    </source>
</evidence>
<keyword evidence="2 4" id="KW-0442">Lipid degradation</keyword>
<dbReference type="InterPro" id="IPR029058">
    <property type="entry name" value="AB_hydrolase_fold"/>
</dbReference>
<name>A0A2K0TI14_9HYPO</name>
<feature type="region of interest" description="Disordered" evidence="6">
    <location>
        <begin position="1"/>
        <end position="47"/>
    </location>
</feature>
<dbReference type="InterPro" id="IPR016715">
    <property type="entry name" value="PAF_acetylhydro_eukaryote"/>
</dbReference>
<dbReference type="AlphaFoldDB" id="A0A2K0TI14"/>
<dbReference type="GO" id="GO:0016042">
    <property type="term" value="P:lipid catabolic process"/>
    <property type="evidence" value="ECO:0007669"/>
    <property type="project" value="UniProtKB-KW"/>
</dbReference>
<evidence type="ECO:0000256" key="4">
    <source>
        <dbReference type="PIRNR" id="PIRNR018169"/>
    </source>
</evidence>
<evidence type="ECO:0000256" key="3">
    <source>
        <dbReference type="ARBA" id="ARBA00023098"/>
    </source>
</evidence>
<dbReference type="Pfam" id="PF03403">
    <property type="entry name" value="PAF-AH_p_II"/>
    <property type="match status" value="1"/>
</dbReference>
<dbReference type="PANTHER" id="PTHR10272">
    <property type="entry name" value="PLATELET-ACTIVATING FACTOR ACETYLHYDROLASE"/>
    <property type="match status" value="1"/>
</dbReference>
<dbReference type="Gene3D" id="3.40.50.1820">
    <property type="entry name" value="alpha/beta hydrolase"/>
    <property type="match status" value="1"/>
</dbReference>
<protein>
    <recommendedName>
        <fullName evidence="4">Putative phospholipase</fullName>
        <ecNumber evidence="4">3.1.1.47</ecNumber>
    </recommendedName>
</protein>
<accession>A0A2K0TI14</accession>
<gene>
    <name evidence="7" type="ORF">TGAMA5MH_03227</name>
</gene>
<dbReference type="OrthoDB" id="2363873at2759"/>
<feature type="compositionally biased region" description="Acidic residues" evidence="6">
    <location>
        <begin position="22"/>
        <end position="34"/>
    </location>
</feature>
<evidence type="ECO:0000313" key="8">
    <source>
        <dbReference type="Proteomes" id="UP000236546"/>
    </source>
</evidence>
<comment type="similarity">
    <text evidence="4">Belongs to the serine esterase family.</text>
</comment>
<dbReference type="Proteomes" id="UP000236546">
    <property type="component" value="Unassembled WGS sequence"/>
</dbReference>